<reference evidence="1" key="2">
    <citation type="journal article" date="2015" name="Data Brief">
        <title>Shoot transcriptome of the giant reed, Arundo donax.</title>
        <authorList>
            <person name="Barrero R.A."/>
            <person name="Guerrero F.D."/>
            <person name="Moolhuijzen P."/>
            <person name="Goolsby J.A."/>
            <person name="Tidwell J."/>
            <person name="Bellgard S.E."/>
            <person name="Bellgard M.I."/>
        </authorList>
    </citation>
    <scope>NUCLEOTIDE SEQUENCE</scope>
    <source>
        <tissue evidence="1">Shoot tissue taken approximately 20 cm above the soil surface</tissue>
    </source>
</reference>
<sequence>MYLVISNFTFSTQERRRGRFLDGSRCSAHKHLLPGKKEWNVHINSSNFLDDVPHI</sequence>
<organism evidence="1">
    <name type="scientific">Arundo donax</name>
    <name type="common">Giant reed</name>
    <name type="synonym">Donax arundinaceus</name>
    <dbReference type="NCBI Taxonomy" id="35708"/>
    <lineage>
        <taxon>Eukaryota</taxon>
        <taxon>Viridiplantae</taxon>
        <taxon>Streptophyta</taxon>
        <taxon>Embryophyta</taxon>
        <taxon>Tracheophyta</taxon>
        <taxon>Spermatophyta</taxon>
        <taxon>Magnoliopsida</taxon>
        <taxon>Liliopsida</taxon>
        <taxon>Poales</taxon>
        <taxon>Poaceae</taxon>
        <taxon>PACMAD clade</taxon>
        <taxon>Arundinoideae</taxon>
        <taxon>Arundineae</taxon>
        <taxon>Arundo</taxon>
    </lineage>
</organism>
<protein>
    <submittedName>
        <fullName evidence="1">Uncharacterized protein</fullName>
    </submittedName>
</protein>
<evidence type="ECO:0000313" key="1">
    <source>
        <dbReference type="EMBL" id="JAD96321.1"/>
    </source>
</evidence>
<accession>A0A0A9E8B9</accession>
<reference evidence="1" key="1">
    <citation type="submission" date="2014-09" db="EMBL/GenBank/DDBJ databases">
        <authorList>
            <person name="Magalhaes I.L.F."/>
            <person name="Oliveira U."/>
            <person name="Santos F.R."/>
            <person name="Vidigal T.H.D.A."/>
            <person name="Brescovit A.D."/>
            <person name="Santos A.J."/>
        </authorList>
    </citation>
    <scope>NUCLEOTIDE SEQUENCE</scope>
    <source>
        <tissue evidence="1">Shoot tissue taken approximately 20 cm above the soil surface</tissue>
    </source>
</reference>
<proteinExistence type="predicted"/>
<dbReference type="AlphaFoldDB" id="A0A0A9E8B9"/>
<name>A0A0A9E8B9_ARUDO</name>
<dbReference type="EMBL" id="GBRH01201574">
    <property type="protein sequence ID" value="JAD96321.1"/>
    <property type="molecule type" value="Transcribed_RNA"/>
</dbReference>